<proteinExistence type="predicted"/>
<dbReference type="PANTHER" id="PTHR33198">
    <property type="entry name" value="ANK_REP_REGION DOMAIN-CONTAINING PROTEIN-RELATED"/>
    <property type="match status" value="1"/>
</dbReference>
<sequence>MANISMQHAVPGPMSFNGNIANNWKVWFQRFNIYLLANQKETSKPRVKTAMLLNFIGEEGITIFNTFSFNGDDEQENYDLVVGKFKEYCEPQKNIIYERFKFYKCSQKPDQLFDSFLTELKSISNLCEFTNVDEMVRDRIVMGISNGSMQERLLRESGLTLKRAIDLCRTTEAARVQHQEMESKSVVLSIQEETRSQQSQKWMKNNQVKTNIASTKPEGKIGNTVNNFKTNFEKNVNNWLYKCKKCNREHGPKNCPAFGKICNFCKKLNHFSIGCRNNKKVQQVTEENSTENTSDGDFSGIFRIDSIIKVQSIEKAWWHEVQINNYKVKFKLDTGA</sequence>
<dbReference type="OrthoDB" id="6628884at2759"/>
<comment type="caution">
    <text evidence="1">The sequence shown here is derived from an EMBL/GenBank/DDBJ whole genome shotgun (WGS) entry which is preliminary data.</text>
</comment>
<gene>
    <name evidence="1" type="ORF">FWK35_00039190</name>
</gene>
<dbReference type="EMBL" id="VUJU01017309">
    <property type="protein sequence ID" value="KAF0683906.1"/>
    <property type="molecule type" value="Genomic_DNA"/>
</dbReference>
<evidence type="ECO:0000313" key="2">
    <source>
        <dbReference type="Proteomes" id="UP000478052"/>
    </source>
</evidence>
<dbReference type="AlphaFoldDB" id="A0A6G0VHE9"/>
<evidence type="ECO:0000313" key="1">
    <source>
        <dbReference type="EMBL" id="KAF0683906.1"/>
    </source>
</evidence>
<accession>A0A6G0VHE9</accession>
<organism evidence="1 2">
    <name type="scientific">Aphis craccivora</name>
    <name type="common">Cowpea aphid</name>
    <dbReference type="NCBI Taxonomy" id="307492"/>
    <lineage>
        <taxon>Eukaryota</taxon>
        <taxon>Metazoa</taxon>
        <taxon>Ecdysozoa</taxon>
        <taxon>Arthropoda</taxon>
        <taxon>Hexapoda</taxon>
        <taxon>Insecta</taxon>
        <taxon>Pterygota</taxon>
        <taxon>Neoptera</taxon>
        <taxon>Paraneoptera</taxon>
        <taxon>Hemiptera</taxon>
        <taxon>Sternorrhyncha</taxon>
        <taxon>Aphidomorpha</taxon>
        <taxon>Aphidoidea</taxon>
        <taxon>Aphididae</taxon>
        <taxon>Aphidini</taxon>
        <taxon>Aphis</taxon>
        <taxon>Aphis</taxon>
    </lineage>
</organism>
<feature type="non-terminal residue" evidence="1">
    <location>
        <position position="336"/>
    </location>
</feature>
<reference evidence="1 2" key="1">
    <citation type="submission" date="2019-08" db="EMBL/GenBank/DDBJ databases">
        <title>Whole genome of Aphis craccivora.</title>
        <authorList>
            <person name="Voronova N.V."/>
            <person name="Shulinski R.S."/>
            <person name="Bandarenka Y.V."/>
            <person name="Zhorov D.G."/>
            <person name="Warner D."/>
        </authorList>
    </citation>
    <scope>NUCLEOTIDE SEQUENCE [LARGE SCALE GENOMIC DNA]</scope>
    <source>
        <strain evidence="1">180601</strain>
        <tissue evidence="1">Whole Body</tissue>
    </source>
</reference>
<dbReference type="PANTHER" id="PTHR33198:SF20">
    <property type="entry name" value="RETROTRANSPOSON GAG DOMAIN-CONTAINING PROTEIN"/>
    <property type="match status" value="1"/>
</dbReference>
<protein>
    <submittedName>
        <fullName evidence="1">Uncharacterized protein</fullName>
    </submittedName>
</protein>
<dbReference type="Proteomes" id="UP000478052">
    <property type="component" value="Unassembled WGS sequence"/>
</dbReference>
<name>A0A6G0VHE9_APHCR</name>
<keyword evidence="2" id="KW-1185">Reference proteome</keyword>